<evidence type="ECO:0000259" key="1">
    <source>
        <dbReference type="Pfam" id="PF06114"/>
    </source>
</evidence>
<reference evidence="2 3" key="1">
    <citation type="submission" date="2019-06" db="EMBL/GenBank/DDBJ databases">
        <authorList>
            <person name="Li F."/>
        </authorList>
    </citation>
    <scope>NUCLEOTIDE SEQUENCE [LARGE SCALE GENOMIC DNA]</scope>
    <source>
        <strain evidence="2 3">10F1D-1</strain>
    </source>
</reference>
<organism evidence="2 3">
    <name type="scientific">Schumannella soli</name>
    <dbReference type="NCBI Taxonomy" id="2590779"/>
    <lineage>
        <taxon>Bacteria</taxon>
        <taxon>Bacillati</taxon>
        <taxon>Actinomycetota</taxon>
        <taxon>Actinomycetes</taxon>
        <taxon>Micrococcales</taxon>
        <taxon>Microbacteriaceae</taxon>
        <taxon>Schumannella</taxon>
    </lineage>
</organism>
<dbReference type="AlphaFoldDB" id="A0A506Y0J1"/>
<dbReference type="Gene3D" id="1.10.10.2910">
    <property type="match status" value="1"/>
</dbReference>
<feature type="domain" description="IrrE N-terminal-like" evidence="1">
    <location>
        <begin position="9"/>
        <end position="84"/>
    </location>
</feature>
<dbReference type="RefSeq" id="WP_141162852.1">
    <property type="nucleotide sequence ID" value="NZ_VHQG01000002.1"/>
</dbReference>
<comment type="caution">
    <text evidence="2">The sequence shown here is derived from an EMBL/GenBank/DDBJ whole genome shotgun (WGS) entry which is preliminary data.</text>
</comment>
<protein>
    <submittedName>
        <fullName evidence="2">ImmA/IrrE family metallo-endopeptidase</fullName>
    </submittedName>
</protein>
<dbReference type="EMBL" id="VHQG01000002">
    <property type="protein sequence ID" value="TPW75492.1"/>
    <property type="molecule type" value="Genomic_DNA"/>
</dbReference>
<proteinExistence type="predicted"/>
<name>A0A506Y0J1_9MICO</name>
<keyword evidence="3" id="KW-1185">Reference proteome</keyword>
<sequence length="123" mass="13690">MIDPWDAARQMGIRVETCAIPEAGRWYDDHRLILLRSGLGPVAERCTLAHELGHAALGHRTSTPRHERAADLWAALRLIDHDHLVRLAAAYPAQPTRWSYELDVTKKLMLAYLSGSARAVSAA</sequence>
<dbReference type="Pfam" id="PF06114">
    <property type="entry name" value="Peptidase_M78"/>
    <property type="match status" value="1"/>
</dbReference>
<dbReference type="InterPro" id="IPR010359">
    <property type="entry name" value="IrrE_HExxH"/>
</dbReference>
<evidence type="ECO:0000313" key="2">
    <source>
        <dbReference type="EMBL" id="TPW75492.1"/>
    </source>
</evidence>
<dbReference type="Proteomes" id="UP000316252">
    <property type="component" value="Unassembled WGS sequence"/>
</dbReference>
<gene>
    <name evidence="2" type="ORF">FJ657_06250</name>
</gene>
<accession>A0A506Y0J1</accession>
<dbReference type="OrthoDB" id="9793864at2"/>
<evidence type="ECO:0000313" key="3">
    <source>
        <dbReference type="Proteomes" id="UP000316252"/>
    </source>
</evidence>